<feature type="domain" description="YcgL" evidence="1">
    <location>
        <begin position="5"/>
        <end position="89"/>
    </location>
</feature>
<dbReference type="EMBL" id="FOFS01000008">
    <property type="protein sequence ID" value="SEQ58740.1"/>
    <property type="molecule type" value="Genomic_DNA"/>
</dbReference>
<evidence type="ECO:0000313" key="2">
    <source>
        <dbReference type="EMBL" id="SEQ58740.1"/>
    </source>
</evidence>
<dbReference type="PROSITE" id="PS51648">
    <property type="entry name" value="YCGL"/>
    <property type="match status" value="1"/>
</dbReference>
<keyword evidence="3" id="KW-1185">Reference proteome</keyword>
<dbReference type="PANTHER" id="PTHR38109">
    <property type="entry name" value="PROTEIN YCGL"/>
    <property type="match status" value="1"/>
</dbReference>
<name>A0A1H9H8U8_9GAMM</name>
<dbReference type="RefSeq" id="WP_093285860.1">
    <property type="nucleotide sequence ID" value="NZ_FOFS01000008.1"/>
</dbReference>
<dbReference type="Pfam" id="PF05166">
    <property type="entry name" value="YcgL"/>
    <property type="match status" value="1"/>
</dbReference>
<dbReference type="SUPFAM" id="SSF160191">
    <property type="entry name" value="YcgL-like"/>
    <property type="match status" value="1"/>
</dbReference>
<evidence type="ECO:0000313" key="3">
    <source>
        <dbReference type="Proteomes" id="UP000199233"/>
    </source>
</evidence>
<evidence type="ECO:0000259" key="1">
    <source>
        <dbReference type="PROSITE" id="PS51648"/>
    </source>
</evidence>
<proteinExistence type="predicted"/>
<dbReference type="AlphaFoldDB" id="A0A1H9H8U8"/>
<sequence length="91" mass="10716">MSEIIDCHVYRCSRQQEMYLYLRADLSPEHLPEALRQRAGRLVQVLQLSLNPQRKLARVDVGSVMQQLREQGWYLQMPPRGQMQAHLHFGD</sequence>
<dbReference type="Proteomes" id="UP000199233">
    <property type="component" value="Unassembled WGS sequence"/>
</dbReference>
<dbReference type="InterPro" id="IPR027354">
    <property type="entry name" value="YcgL_dom"/>
</dbReference>
<protein>
    <recommendedName>
        <fullName evidence="1">YcgL domain-containing protein</fullName>
    </recommendedName>
</protein>
<dbReference type="PANTHER" id="PTHR38109:SF1">
    <property type="entry name" value="PROTEIN YCGL"/>
    <property type="match status" value="1"/>
</dbReference>
<organism evidence="2 3">
    <name type="scientific">Solimonas aquatica</name>
    <dbReference type="NCBI Taxonomy" id="489703"/>
    <lineage>
        <taxon>Bacteria</taxon>
        <taxon>Pseudomonadati</taxon>
        <taxon>Pseudomonadota</taxon>
        <taxon>Gammaproteobacteria</taxon>
        <taxon>Nevskiales</taxon>
        <taxon>Nevskiaceae</taxon>
        <taxon>Solimonas</taxon>
    </lineage>
</organism>
<dbReference type="InterPro" id="IPR038068">
    <property type="entry name" value="YcgL-like_sf"/>
</dbReference>
<dbReference type="Gene3D" id="3.10.510.20">
    <property type="entry name" value="YcgL domain"/>
    <property type="match status" value="1"/>
</dbReference>
<dbReference type="OrthoDB" id="7062382at2"/>
<dbReference type="STRING" id="489703.SAMN04488038_10871"/>
<gene>
    <name evidence="2" type="ORF">SAMN04488038_10871</name>
</gene>
<reference evidence="2 3" key="1">
    <citation type="submission" date="2016-10" db="EMBL/GenBank/DDBJ databases">
        <authorList>
            <person name="de Groot N.N."/>
        </authorList>
    </citation>
    <scope>NUCLEOTIDE SEQUENCE [LARGE SCALE GENOMIC DNA]</scope>
    <source>
        <strain evidence="2 3">DSM 25927</strain>
    </source>
</reference>
<accession>A0A1H9H8U8</accession>